<dbReference type="WBParaSite" id="HNAJ_0000670401-mRNA-1">
    <property type="protein sequence ID" value="HNAJ_0000670401-mRNA-1"/>
    <property type="gene ID" value="HNAJ_0000670401"/>
</dbReference>
<sequence>MVFEGRLETAGAKKIGATINVDPHAEVPLSKDLTCTVNVIAPIVTPNLTRNLFDRSKSELLLLTLDQGQFKLNKLLSLLI</sequence>
<organism evidence="3">
    <name type="scientific">Rodentolepis nana</name>
    <name type="common">Dwarf tapeworm</name>
    <name type="synonym">Hymenolepis nana</name>
    <dbReference type="NCBI Taxonomy" id="102285"/>
    <lineage>
        <taxon>Eukaryota</taxon>
        <taxon>Metazoa</taxon>
        <taxon>Spiralia</taxon>
        <taxon>Lophotrochozoa</taxon>
        <taxon>Platyhelminthes</taxon>
        <taxon>Cestoda</taxon>
        <taxon>Eucestoda</taxon>
        <taxon>Cyclophyllidea</taxon>
        <taxon>Hymenolepididae</taxon>
        <taxon>Rodentolepis</taxon>
    </lineage>
</organism>
<dbReference type="AlphaFoldDB" id="A0A0R3TI13"/>
<reference evidence="1 2" key="2">
    <citation type="submission" date="2018-11" db="EMBL/GenBank/DDBJ databases">
        <authorList>
            <consortium name="Pathogen Informatics"/>
        </authorList>
    </citation>
    <scope>NUCLEOTIDE SEQUENCE [LARGE SCALE GENOMIC DNA]</scope>
</reference>
<gene>
    <name evidence="1" type="ORF">HNAJ_LOCUS6700</name>
</gene>
<protein>
    <submittedName>
        <fullName evidence="3">Riboflavin synthase</fullName>
    </submittedName>
</protein>
<evidence type="ECO:0000313" key="3">
    <source>
        <dbReference type="WBParaSite" id="HNAJ_0000670401-mRNA-1"/>
    </source>
</evidence>
<reference evidence="3" key="1">
    <citation type="submission" date="2017-02" db="UniProtKB">
        <authorList>
            <consortium name="WormBaseParasite"/>
        </authorList>
    </citation>
    <scope>IDENTIFICATION</scope>
</reference>
<evidence type="ECO:0000313" key="1">
    <source>
        <dbReference type="EMBL" id="VDO02560.1"/>
    </source>
</evidence>
<keyword evidence="2" id="KW-1185">Reference proteome</keyword>
<accession>A0A0R3TI13</accession>
<dbReference type="EMBL" id="UZAE01008022">
    <property type="protein sequence ID" value="VDO02560.1"/>
    <property type="molecule type" value="Genomic_DNA"/>
</dbReference>
<evidence type="ECO:0000313" key="2">
    <source>
        <dbReference type="Proteomes" id="UP000278807"/>
    </source>
</evidence>
<dbReference type="Proteomes" id="UP000278807">
    <property type="component" value="Unassembled WGS sequence"/>
</dbReference>
<proteinExistence type="predicted"/>
<name>A0A0R3TI13_RODNA</name>